<comment type="similarity">
    <text evidence="2 8">Belongs to the cytochrome P450 family.</text>
</comment>
<organism evidence="10 11">
    <name type="scientific">Candidatus Planktophila dulcis</name>
    <dbReference type="NCBI Taxonomy" id="1884914"/>
    <lineage>
        <taxon>Bacteria</taxon>
        <taxon>Bacillati</taxon>
        <taxon>Actinomycetota</taxon>
        <taxon>Actinomycetes</taxon>
        <taxon>Candidatus Nanopelagicales</taxon>
        <taxon>Candidatus Nanopelagicaceae</taxon>
        <taxon>Candidatus Planktophila</taxon>
    </lineage>
</organism>
<keyword evidence="6 8" id="KW-0408">Iron</keyword>
<evidence type="ECO:0000256" key="9">
    <source>
        <dbReference type="SAM" id="MobiDB-lite"/>
    </source>
</evidence>
<dbReference type="AlphaFoldDB" id="A0AAC9YU62"/>
<keyword evidence="11" id="KW-1185">Reference proteome</keyword>
<evidence type="ECO:0000256" key="4">
    <source>
        <dbReference type="ARBA" id="ARBA00022723"/>
    </source>
</evidence>
<dbReference type="EMBL" id="CP016770">
    <property type="protein sequence ID" value="ASY12616.1"/>
    <property type="molecule type" value="Genomic_DNA"/>
</dbReference>
<dbReference type="InterPro" id="IPR001128">
    <property type="entry name" value="Cyt_P450"/>
</dbReference>
<comment type="cofactor">
    <cofactor evidence="1">
        <name>heme</name>
        <dbReference type="ChEBI" id="CHEBI:30413"/>
    </cofactor>
</comment>
<evidence type="ECO:0000256" key="3">
    <source>
        <dbReference type="ARBA" id="ARBA00022617"/>
    </source>
</evidence>
<evidence type="ECO:0000256" key="7">
    <source>
        <dbReference type="ARBA" id="ARBA00023033"/>
    </source>
</evidence>
<name>A0AAC9YU62_9ACTN</name>
<dbReference type="GO" id="GO:0020037">
    <property type="term" value="F:heme binding"/>
    <property type="evidence" value="ECO:0007669"/>
    <property type="project" value="InterPro"/>
</dbReference>
<sequence>MDCPHKHNLPSDGTPLKPSPTLDHWRESSAITPLSFPDGHEGWIALEQQISQEILMDTRFSQQPHRFPGLAPQQTPEGFIDERDKLAITTADLLALDGDQHRKCRKTVTSKFSFKAVNSYTEAVSALVSKQLSHLLEQPQPVDLTEHFSEPISIANHAFVLGIPDSMVKEFERTFVGSVSRDERITYLREVYRYKLENPGEDVISHLIQSELTQAEVEGLIYVFFTSGRDSVAYMISTSMVALLQNPDQLNLLRNSLPVPAEAIEELMRFCAMFVTLFPRTALEDLELYGEKIQAGQSISVSPVAVNRDPRIWSEPNSLKLDREVKAHLSFGHGIHGCLGQQLARLVIQESLTQLLRAINSIELVSAEQLEPMEFAHPVATYKVGTVFINFKK</sequence>
<feature type="region of interest" description="Disordered" evidence="9">
    <location>
        <begin position="1"/>
        <end position="23"/>
    </location>
</feature>
<gene>
    <name evidence="10" type="ORF">A1s21155_06770</name>
</gene>
<keyword evidence="7 8" id="KW-0503">Monooxygenase</keyword>
<dbReference type="PROSITE" id="PS00086">
    <property type="entry name" value="CYTOCHROME_P450"/>
    <property type="match status" value="1"/>
</dbReference>
<dbReference type="GO" id="GO:0005506">
    <property type="term" value="F:iron ion binding"/>
    <property type="evidence" value="ECO:0007669"/>
    <property type="project" value="InterPro"/>
</dbReference>
<protein>
    <submittedName>
        <fullName evidence="10">Cytochrome P450</fullName>
    </submittedName>
</protein>
<dbReference type="InterPro" id="IPR002397">
    <property type="entry name" value="Cyt_P450_B"/>
</dbReference>
<dbReference type="GeneID" id="300657870"/>
<evidence type="ECO:0000256" key="8">
    <source>
        <dbReference type="RuleBase" id="RU000461"/>
    </source>
</evidence>
<dbReference type="GO" id="GO:0016705">
    <property type="term" value="F:oxidoreductase activity, acting on paired donors, with incorporation or reduction of molecular oxygen"/>
    <property type="evidence" value="ECO:0007669"/>
    <property type="project" value="InterPro"/>
</dbReference>
<dbReference type="PRINTS" id="PR00359">
    <property type="entry name" value="BP450"/>
</dbReference>
<proteinExistence type="inferred from homology"/>
<dbReference type="Gene3D" id="1.10.630.10">
    <property type="entry name" value="Cytochrome P450"/>
    <property type="match status" value="1"/>
</dbReference>
<evidence type="ECO:0000313" key="10">
    <source>
        <dbReference type="EMBL" id="ASY12616.1"/>
    </source>
</evidence>
<dbReference type="InterPro" id="IPR036396">
    <property type="entry name" value="Cyt_P450_sf"/>
</dbReference>
<keyword evidence="4 8" id="KW-0479">Metal-binding</keyword>
<dbReference type="GO" id="GO:0004497">
    <property type="term" value="F:monooxygenase activity"/>
    <property type="evidence" value="ECO:0007669"/>
    <property type="project" value="UniProtKB-KW"/>
</dbReference>
<dbReference type="PANTHER" id="PTHR46696:SF5">
    <property type="entry name" value="CYTOCHROME P450 BJ-1"/>
    <property type="match status" value="1"/>
</dbReference>
<evidence type="ECO:0000256" key="5">
    <source>
        <dbReference type="ARBA" id="ARBA00023002"/>
    </source>
</evidence>
<keyword evidence="3 8" id="KW-0349">Heme</keyword>
<dbReference type="KEGG" id="plak:A1s21155_06770"/>
<dbReference type="InterPro" id="IPR017972">
    <property type="entry name" value="Cyt_P450_CS"/>
</dbReference>
<accession>A0AAC9YU62</accession>
<dbReference type="SUPFAM" id="SSF48264">
    <property type="entry name" value="Cytochrome P450"/>
    <property type="match status" value="1"/>
</dbReference>
<evidence type="ECO:0000313" key="11">
    <source>
        <dbReference type="Proteomes" id="UP000217216"/>
    </source>
</evidence>
<evidence type="ECO:0000256" key="2">
    <source>
        <dbReference type="ARBA" id="ARBA00010617"/>
    </source>
</evidence>
<reference evidence="10 11" key="1">
    <citation type="submission" date="2016-07" db="EMBL/GenBank/DDBJ databases">
        <title>High microdiversification within the ubiquitous acI lineage of Actinobacteria.</title>
        <authorList>
            <person name="Neuenschwander S.M."/>
            <person name="Salcher M."/>
            <person name="Ghai R."/>
            <person name="Pernthaler J."/>
        </authorList>
    </citation>
    <scope>NUCLEOTIDE SEQUENCE [LARGE SCALE GENOMIC DNA]</scope>
    <source>
        <strain evidence="10">MMS-21-155</strain>
    </source>
</reference>
<evidence type="ECO:0000256" key="6">
    <source>
        <dbReference type="ARBA" id="ARBA00023004"/>
    </source>
</evidence>
<dbReference type="Proteomes" id="UP000217216">
    <property type="component" value="Chromosome"/>
</dbReference>
<dbReference type="Pfam" id="PF00067">
    <property type="entry name" value="p450"/>
    <property type="match status" value="1"/>
</dbReference>
<keyword evidence="5 8" id="KW-0560">Oxidoreductase</keyword>
<dbReference type="RefSeq" id="WP_095696528.1">
    <property type="nucleotide sequence ID" value="NZ_CP016770.1"/>
</dbReference>
<evidence type="ECO:0000256" key="1">
    <source>
        <dbReference type="ARBA" id="ARBA00001971"/>
    </source>
</evidence>
<dbReference type="PANTHER" id="PTHR46696">
    <property type="entry name" value="P450, PUTATIVE (EUROFUNG)-RELATED"/>
    <property type="match status" value="1"/>
</dbReference>